<dbReference type="InterPro" id="IPR020846">
    <property type="entry name" value="MFS_dom"/>
</dbReference>
<feature type="transmembrane region" description="Helical" evidence="6">
    <location>
        <begin position="116"/>
        <end position="136"/>
    </location>
</feature>
<comment type="caution">
    <text evidence="8">The sequence shown here is derived from an EMBL/GenBank/DDBJ whole genome shotgun (WGS) entry which is preliminary data.</text>
</comment>
<evidence type="ECO:0000256" key="3">
    <source>
        <dbReference type="ARBA" id="ARBA00022692"/>
    </source>
</evidence>
<dbReference type="EMBL" id="CAUYUJ010010001">
    <property type="protein sequence ID" value="CAK0828261.1"/>
    <property type="molecule type" value="Genomic_DNA"/>
</dbReference>
<feature type="transmembrane region" description="Helical" evidence="6">
    <location>
        <begin position="261"/>
        <end position="283"/>
    </location>
</feature>
<evidence type="ECO:0000259" key="7">
    <source>
        <dbReference type="PROSITE" id="PS50850"/>
    </source>
</evidence>
<protein>
    <recommendedName>
        <fullName evidence="7">Major facilitator superfamily (MFS) profile domain-containing protein</fullName>
    </recommendedName>
</protein>
<feature type="transmembrane region" description="Helical" evidence="6">
    <location>
        <begin position="173"/>
        <end position="197"/>
    </location>
</feature>
<evidence type="ECO:0000256" key="6">
    <source>
        <dbReference type="SAM" id="Phobius"/>
    </source>
</evidence>
<keyword evidence="5 6" id="KW-0472">Membrane</keyword>
<feature type="transmembrane region" description="Helical" evidence="6">
    <location>
        <begin position="55"/>
        <end position="76"/>
    </location>
</feature>
<keyword evidence="4 6" id="KW-1133">Transmembrane helix</keyword>
<keyword evidence="9" id="KW-1185">Reference proteome</keyword>
<feature type="transmembrane region" description="Helical" evidence="6">
    <location>
        <begin position="148"/>
        <end position="167"/>
    </location>
</feature>
<evidence type="ECO:0000313" key="9">
    <source>
        <dbReference type="Proteomes" id="UP001189429"/>
    </source>
</evidence>
<gene>
    <name evidence="8" type="ORF">PCOR1329_LOCUS27538</name>
</gene>
<keyword evidence="2" id="KW-0813">Transport</keyword>
<feature type="transmembrane region" description="Helical" evidence="6">
    <location>
        <begin position="225"/>
        <end position="249"/>
    </location>
</feature>
<feature type="transmembrane region" description="Helical" evidence="6">
    <location>
        <begin position="315"/>
        <end position="339"/>
    </location>
</feature>
<reference evidence="8" key="1">
    <citation type="submission" date="2023-10" db="EMBL/GenBank/DDBJ databases">
        <authorList>
            <person name="Chen Y."/>
            <person name="Shah S."/>
            <person name="Dougan E. K."/>
            <person name="Thang M."/>
            <person name="Chan C."/>
        </authorList>
    </citation>
    <scope>NUCLEOTIDE SEQUENCE [LARGE SCALE GENOMIC DNA]</scope>
</reference>
<feature type="transmembrane region" description="Helical" evidence="6">
    <location>
        <begin position="290"/>
        <end position="309"/>
    </location>
</feature>
<proteinExistence type="predicted"/>
<dbReference type="Pfam" id="PF07690">
    <property type="entry name" value="MFS_1"/>
    <property type="match status" value="1"/>
</dbReference>
<dbReference type="Gene3D" id="1.20.1250.20">
    <property type="entry name" value="MFS general substrate transporter like domains"/>
    <property type="match status" value="1"/>
</dbReference>
<dbReference type="PANTHER" id="PTHR23504:SF15">
    <property type="entry name" value="MAJOR FACILITATOR SUPERFAMILY (MFS) PROFILE DOMAIN-CONTAINING PROTEIN"/>
    <property type="match status" value="1"/>
</dbReference>
<dbReference type="CDD" id="cd17330">
    <property type="entry name" value="MFS_SLC46_TetA_like"/>
    <property type="match status" value="1"/>
</dbReference>
<dbReference type="SUPFAM" id="SSF103473">
    <property type="entry name" value="MFS general substrate transporter"/>
    <property type="match status" value="1"/>
</dbReference>
<sequence>MRPDARLLALILVYFTVFVDILGVGLLIPVLPFLVGTRPNPDAFAPASMFNLKPGAAMALTLVSYNGAQFVSVLVNGPLSDRFGRVPLLLSSTIGGAIGYALQGVTIAVGNFPLFIAARLLTGLFGGSRAAAVAYIADSSSPAERPRLMGLLALAVTLGFQIGPVVGGSLGSIHLALPCYSASGVSAVGTCLVYCFVAEPGSAGGPRGHRGGGAGDVQPSYKTAFALNLVLSFCTGFWIMSQLLGFALLMPERFNFDPNKVGLASLGDGLMILCGNPCYMYLVKRVRIPVIAAIGCAMMAMISICPFMNDLAPLFVFRYVCAIGGPMAIPSVTAIVSIIAPAKRRGAWTGMTMGVQNLARTVAPAVLGVTFDADYRVPFLISGGMMLVAFTACVALIPMVPSAHLAKPAGKPAEDSDSEYPAAERSEVAIEMDEASDGQAQSSEPDELSVHAEALLVKLRAQQNDIRLKLRKAKDGQGESEVVSQHTPEQRAHAKNELNDWLVILLESHGWVRWPEHLDGIKMILFNSFPKLRMTSTLDKLSDLIEVFGNHISMAERYDMFHGADDLGTYRPA</sequence>
<feature type="transmembrane region" description="Helical" evidence="6">
    <location>
        <begin position="7"/>
        <end position="35"/>
    </location>
</feature>
<feature type="transmembrane region" description="Helical" evidence="6">
    <location>
        <begin position="377"/>
        <end position="397"/>
    </location>
</feature>
<feature type="transmembrane region" description="Helical" evidence="6">
    <location>
        <begin position="88"/>
        <end position="110"/>
    </location>
</feature>
<comment type="subcellular location">
    <subcellularLocation>
        <location evidence="1">Membrane</location>
        <topology evidence="1">Multi-pass membrane protein</topology>
    </subcellularLocation>
</comment>
<feature type="domain" description="Major facilitator superfamily (MFS) profile" evidence="7">
    <location>
        <begin position="9"/>
        <end position="401"/>
    </location>
</feature>
<keyword evidence="3 6" id="KW-0812">Transmembrane</keyword>
<dbReference type="InterPro" id="IPR036259">
    <property type="entry name" value="MFS_trans_sf"/>
</dbReference>
<name>A0ABN9S8P7_9DINO</name>
<organism evidence="8 9">
    <name type="scientific">Prorocentrum cordatum</name>
    <dbReference type="NCBI Taxonomy" id="2364126"/>
    <lineage>
        <taxon>Eukaryota</taxon>
        <taxon>Sar</taxon>
        <taxon>Alveolata</taxon>
        <taxon>Dinophyceae</taxon>
        <taxon>Prorocentrales</taxon>
        <taxon>Prorocentraceae</taxon>
        <taxon>Prorocentrum</taxon>
    </lineage>
</organism>
<dbReference type="InterPro" id="IPR011701">
    <property type="entry name" value="MFS"/>
</dbReference>
<evidence type="ECO:0000256" key="2">
    <source>
        <dbReference type="ARBA" id="ARBA00022448"/>
    </source>
</evidence>
<evidence type="ECO:0000256" key="1">
    <source>
        <dbReference type="ARBA" id="ARBA00004141"/>
    </source>
</evidence>
<evidence type="ECO:0000256" key="4">
    <source>
        <dbReference type="ARBA" id="ARBA00022989"/>
    </source>
</evidence>
<accession>A0ABN9S8P7</accession>
<dbReference type="PANTHER" id="PTHR23504">
    <property type="entry name" value="MAJOR FACILITATOR SUPERFAMILY DOMAIN-CONTAINING PROTEIN 10"/>
    <property type="match status" value="1"/>
</dbReference>
<evidence type="ECO:0000313" key="8">
    <source>
        <dbReference type="EMBL" id="CAK0828261.1"/>
    </source>
</evidence>
<dbReference type="PROSITE" id="PS50850">
    <property type="entry name" value="MFS"/>
    <property type="match status" value="1"/>
</dbReference>
<evidence type="ECO:0000256" key="5">
    <source>
        <dbReference type="ARBA" id="ARBA00023136"/>
    </source>
</evidence>
<dbReference type="Proteomes" id="UP001189429">
    <property type="component" value="Unassembled WGS sequence"/>
</dbReference>